<reference evidence="3" key="1">
    <citation type="journal article" date="2019" name="Int. J. Syst. Evol. Microbiol.">
        <title>The Global Catalogue of Microorganisms (GCM) 10K type strain sequencing project: providing services to taxonomists for standard genome sequencing and annotation.</title>
        <authorList>
            <consortium name="The Broad Institute Genomics Platform"/>
            <consortium name="The Broad Institute Genome Sequencing Center for Infectious Disease"/>
            <person name="Wu L."/>
            <person name="Ma J."/>
        </authorList>
    </citation>
    <scope>NUCLEOTIDE SEQUENCE [LARGE SCALE GENOMIC DNA]</scope>
    <source>
        <strain evidence="3">CCUG 57263</strain>
    </source>
</reference>
<organism evidence="2 3">
    <name type="scientific">Paenibacillus residui</name>
    <dbReference type="NCBI Taxonomy" id="629724"/>
    <lineage>
        <taxon>Bacteria</taxon>
        <taxon>Bacillati</taxon>
        <taxon>Bacillota</taxon>
        <taxon>Bacilli</taxon>
        <taxon>Bacillales</taxon>
        <taxon>Paenibacillaceae</taxon>
        <taxon>Paenibacillus</taxon>
    </lineage>
</organism>
<dbReference type="RefSeq" id="WP_379287744.1">
    <property type="nucleotide sequence ID" value="NZ_JBHTIU010000028.1"/>
</dbReference>
<dbReference type="GO" id="GO:0016787">
    <property type="term" value="F:hydrolase activity"/>
    <property type="evidence" value="ECO:0007669"/>
    <property type="project" value="UniProtKB-KW"/>
</dbReference>
<keyword evidence="2" id="KW-0378">Hydrolase</keyword>
<dbReference type="InterPro" id="IPR029058">
    <property type="entry name" value="AB_hydrolase_fold"/>
</dbReference>
<feature type="domain" description="Acetyl xylan esterase" evidence="1">
    <location>
        <begin position="89"/>
        <end position="237"/>
    </location>
</feature>
<dbReference type="PANTHER" id="PTHR22946:SF8">
    <property type="entry name" value="ACETYL XYLAN ESTERASE DOMAIN-CONTAINING PROTEIN"/>
    <property type="match status" value="1"/>
</dbReference>
<dbReference type="InterPro" id="IPR050261">
    <property type="entry name" value="FrsA_esterase"/>
</dbReference>
<dbReference type="PANTHER" id="PTHR22946">
    <property type="entry name" value="DIENELACTONE HYDROLASE DOMAIN-CONTAINING PROTEIN-RELATED"/>
    <property type="match status" value="1"/>
</dbReference>
<evidence type="ECO:0000313" key="3">
    <source>
        <dbReference type="Proteomes" id="UP001597120"/>
    </source>
</evidence>
<sequence length="663" mass="74709">MNRIQELEQYKCTLYDTRDQLKLHIFDRADRAFAAGDHDRDSIVDIAGLQARQAAIREAFLTVIGGLPPSDAPLNARTTGKTQAVGYSVENVIFEPRPGHYVTANFYLPDEREERCAAVLFLCGHEYEAKHSPYYHQVCLRFVQAGFAVLAIDPIGQGERLAFVDFPAGEPIWGTQEHQLFGAQCYPLGDSIARYFVHDAMRAVDYLQQRPEIDATRIGVTGNSGGGTQTAMLMVCDERLAVAAPATFIMNRRQYMHAGGVQDAEQVWPGLSAQGFDHEDLLLAFAPKPLLVLAVQYDFFPIEATRRTVDRCRRFWEMSGKAGELLLIEDQSTHRYTDRLAVAAARFFSWHLAGRGAKPFPDTLAAPEPEPLSPVPAERLLCTASGQVRRDWPAARTVRDENAARCERLRRMRAGLAPESRRVRALGWLRERVCGPRTCCELNPRRIGVGEADGLRVEYLLWWSQRDLMNSGYLFHADGTDGADCRVAERYRPVTVALWPGGTSRLSRHWPWIRQTCAQGRDVLVLNVSGVGPHEPHAIYGKPAHRFFGVMHKLTDDLLWLGDSLAALRTYDTIRCLDVLAHLGEWPDEPADFYTDGRYGMYVQLAAMLDKRIGRITGRDLLGSISDWVEMLHYEEEDVMSLVFPGILQYLDLGELARKEGYR</sequence>
<dbReference type="Gene3D" id="3.40.50.1820">
    <property type="entry name" value="alpha/beta hydrolase"/>
    <property type="match status" value="2"/>
</dbReference>
<dbReference type="SUPFAM" id="SSF53474">
    <property type="entry name" value="alpha/beta-Hydrolases"/>
    <property type="match status" value="1"/>
</dbReference>
<accession>A0ABW3DA16</accession>
<dbReference type="Pfam" id="PF05448">
    <property type="entry name" value="AXE1"/>
    <property type="match status" value="1"/>
</dbReference>
<dbReference type="EMBL" id="JBHTIU010000028">
    <property type="protein sequence ID" value="MFD0869399.1"/>
    <property type="molecule type" value="Genomic_DNA"/>
</dbReference>
<dbReference type="InterPro" id="IPR008391">
    <property type="entry name" value="AXE1_dom"/>
</dbReference>
<evidence type="ECO:0000313" key="2">
    <source>
        <dbReference type="EMBL" id="MFD0869399.1"/>
    </source>
</evidence>
<gene>
    <name evidence="2" type="ORF">ACFQ03_09565</name>
</gene>
<dbReference type="Proteomes" id="UP001597120">
    <property type="component" value="Unassembled WGS sequence"/>
</dbReference>
<name>A0ABW3DA16_9BACL</name>
<keyword evidence="3" id="KW-1185">Reference proteome</keyword>
<evidence type="ECO:0000259" key="1">
    <source>
        <dbReference type="Pfam" id="PF05448"/>
    </source>
</evidence>
<protein>
    <submittedName>
        <fullName evidence="2">Alpha/beta hydrolase family protein</fullName>
        <ecNumber evidence="2">3.4.-.-</ecNumber>
    </submittedName>
</protein>
<proteinExistence type="predicted"/>
<comment type="caution">
    <text evidence="2">The sequence shown here is derived from an EMBL/GenBank/DDBJ whole genome shotgun (WGS) entry which is preliminary data.</text>
</comment>
<dbReference type="EC" id="3.4.-.-" evidence="2"/>